<name>A0A1Y2MEI8_EPING</name>
<dbReference type="InParanoid" id="A0A1Y2MEI8"/>
<feature type="compositionally biased region" description="Polar residues" evidence="1">
    <location>
        <begin position="74"/>
        <end position="96"/>
    </location>
</feature>
<keyword evidence="4" id="KW-1185">Reference proteome</keyword>
<organism evidence="3 4">
    <name type="scientific">Epicoccum nigrum</name>
    <name type="common">Soil fungus</name>
    <name type="synonym">Epicoccum purpurascens</name>
    <dbReference type="NCBI Taxonomy" id="105696"/>
    <lineage>
        <taxon>Eukaryota</taxon>
        <taxon>Fungi</taxon>
        <taxon>Dikarya</taxon>
        <taxon>Ascomycota</taxon>
        <taxon>Pezizomycotina</taxon>
        <taxon>Dothideomycetes</taxon>
        <taxon>Pleosporomycetidae</taxon>
        <taxon>Pleosporales</taxon>
        <taxon>Pleosporineae</taxon>
        <taxon>Didymellaceae</taxon>
        <taxon>Epicoccum</taxon>
    </lineage>
</organism>
<sequence>MNHSYHLSTKSSTSATVQSTAATSSETKPRRPNSELRKQQNRIASRNYREKRKRKLQQLEQLLDDDEDDDSNEGRAQTRSISPYQSRSGSGELQLSTTSPHIINQISVVYAKLIKPSTVSLVHTPIFRNSGDDSAQLSKAYYDRLCSIGDRPINLSFRLCRIHLVS</sequence>
<evidence type="ECO:0000256" key="1">
    <source>
        <dbReference type="SAM" id="MobiDB-lite"/>
    </source>
</evidence>
<feature type="compositionally biased region" description="Basic and acidic residues" evidence="1">
    <location>
        <begin position="27"/>
        <end position="38"/>
    </location>
</feature>
<reference evidence="3 4" key="1">
    <citation type="journal article" date="2017" name="Genome Announc.">
        <title>Genome sequence of the saprophytic ascomycete Epicoccum nigrum ICMP 19927 strain isolated from New Zealand.</title>
        <authorList>
            <person name="Fokin M."/>
            <person name="Fleetwood D."/>
            <person name="Weir B.S."/>
            <person name="Villas-Boas S.G."/>
        </authorList>
    </citation>
    <scope>NUCLEOTIDE SEQUENCE [LARGE SCALE GENOMIC DNA]</scope>
    <source>
        <strain evidence="3 4">ICMP 19927</strain>
    </source>
</reference>
<dbReference type="Pfam" id="PF07716">
    <property type="entry name" value="bZIP_2"/>
    <property type="match status" value="1"/>
</dbReference>
<dbReference type="PROSITE" id="PS00036">
    <property type="entry name" value="BZIP_BASIC"/>
    <property type="match status" value="1"/>
</dbReference>
<feature type="compositionally biased region" description="Low complexity" evidence="1">
    <location>
        <begin position="8"/>
        <end position="26"/>
    </location>
</feature>
<evidence type="ECO:0000313" key="4">
    <source>
        <dbReference type="Proteomes" id="UP000193240"/>
    </source>
</evidence>
<dbReference type="InterPro" id="IPR046347">
    <property type="entry name" value="bZIP_sf"/>
</dbReference>
<gene>
    <name evidence="3" type="ORF">B5807_01070</name>
</gene>
<dbReference type="GO" id="GO:0003700">
    <property type="term" value="F:DNA-binding transcription factor activity"/>
    <property type="evidence" value="ECO:0007669"/>
    <property type="project" value="InterPro"/>
</dbReference>
<dbReference type="SUPFAM" id="SSF57959">
    <property type="entry name" value="Leucine zipper domain"/>
    <property type="match status" value="1"/>
</dbReference>
<feature type="region of interest" description="Disordered" evidence="1">
    <location>
        <begin position="1"/>
        <end position="96"/>
    </location>
</feature>
<dbReference type="InterPro" id="IPR004827">
    <property type="entry name" value="bZIP"/>
</dbReference>
<proteinExistence type="predicted"/>
<evidence type="ECO:0000259" key="2">
    <source>
        <dbReference type="PROSITE" id="PS00036"/>
    </source>
</evidence>
<dbReference type="Proteomes" id="UP000193240">
    <property type="component" value="Unassembled WGS sequence"/>
</dbReference>
<dbReference type="Gene3D" id="1.20.5.170">
    <property type="match status" value="1"/>
</dbReference>
<evidence type="ECO:0000313" key="3">
    <source>
        <dbReference type="EMBL" id="OSS53648.1"/>
    </source>
</evidence>
<dbReference type="EMBL" id="KZ107838">
    <property type="protein sequence ID" value="OSS53648.1"/>
    <property type="molecule type" value="Genomic_DNA"/>
</dbReference>
<dbReference type="AlphaFoldDB" id="A0A1Y2MEI8"/>
<feature type="compositionally biased region" description="Acidic residues" evidence="1">
    <location>
        <begin position="62"/>
        <end position="71"/>
    </location>
</feature>
<accession>A0A1Y2MEI8</accession>
<feature type="domain" description="BZIP" evidence="2">
    <location>
        <begin position="37"/>
        <end position="51"/>
    </location>
</feature>
<protein>
    <recommendedName>
        <fullName evidence="2">BZIP domain-containing protein</fullName>
    </recommendedName>
</protein>